<feature type="compositionally biased region" description="Polar residues" evidence="1">
    <location>
        <begin position="328"/>
        <end position="337"/>
    </location>
</feature>
<dbReference type="Gene3D" id="1.10.510.10">
    <property type="entry name" value="Transferase(Phosphotransferase) domain 1"/>
    <property type="match status" value="1"/>
</dbReference>
<keyword evidence="4" id="KW-1185">Reference proteome</keyword>
<organism evidence="3 4">
    <name type="scientific">Microvenator marinus</name>
    <dbReference type="NCBI Taxonomy" id="2600177"/>
    <lineage>
        <taxon>Bacteria</taxon>
        <taxon>Deltaproteobacteria</taxon>
        <taxon>Bradymonadales</taxon>
        <taxon>Microvenatoraceae</taxon>
        <taxon>Microvenator</taxon>
    </lineage>
</organism>
<keyword evidence="3" id="KW-0808">Transferase</keyword>
<reference evidence="3 4" key="1">
    <citation type="submission" date="2019-08" db="EMBL/GenBank/DDBJ databases">
        <authorList>
            <person name="Liang Q."/>
        </authorList>
    </citation>
    <scope>NUCLEOTIDE SEQUENCE [LARGE SCALE GENOMIC DNA]</scope>
    <source>
        <strain evidence="3 4">V1718</strain>
    </source>
</reference>
<dbReference type="SMART" id="SM00220">
    <property type="entry name" value="S_TKc"/>
    <property type="match status" value="1"/>
</dbReference>
<dbReference type="SUPFAM" id="SSF56112">
    <property type="entry name" value="Protein kinase-like (PK-like)"/>
    <property type="match status" value="1"/>
</dbReference>
<evidence type="ECO:0000313" key="4">
    <source>
        <dbReference type="Proteomes" id="UP000321595"/>
    </source>
</evidence>
<keyword evidence="3" id="KW-0418">Kinase</keyword>
<dbReference type="KEGG" id="bbae:FRD01_08040"/>
<proteinExistence type="predicted"/>
<dbReference type="InterPro" id="IPR011009">
    <property type="entry name" value="Kinase-like_dom_sf"/>
</dbReference>
<dbReference type="OrthoDB" id="5518634at2"/>
<dbReference type="GO" id="GO:0004672">
    <property type="term" value="F:protein kinase activity"/>
    <property type="evidence" value="ECO:0007669"/>
    <property type="project" value="InterPro"/>
</dbReference>
<evidence type="ECO:0000259" key="2">
    <source>
        <dbReference type="PROSITE" id="PS50011"/>
    </source>
</evidence>
<dbReference type="Proteomes" id="UP000321595">
    <property type="component" value="Chromosome"/>
</dbReference>
<gene>
    <name evidence="3" type="ORF">FRD01_08040</name>
</gene>
<dbReference type="Pfam" id="PF00069">
    <property type="entry name" value="Pkinase"/>
    <property type="match status" value="1"/>
</dbReference>
<dbReference type="PROSITE" id="PS50011">
    <property type="entry name" value="PROTEIN_KINASE_DOM"/>
    <property type="match status" value="1"/>
</dbReference>
<dbReference type="GO" id="GO:0005524">
    <property type="term" value="F:ATP binding"/>
    <property type="evidence" value="ECO:0007669"/>
    <property type="project" value="InterPro"/>
</dbReference>
<dbReference type="InterPro" id="IPR000719">
    <property type="entry name" value="Prot_kinase_dom"/>
</dbReference>
<protein>
    <submittedName>
        <fullName evidence="3">Protein kinase</fullName>
    </submittedName>
</protein>
<feature type="region of interest" description="Disordered" evidence="1">
    <location>
        <begin position="301"/>
        <end position="346"/>
    </location>
</feature>
<evidence type="ECO:0000256" key="1">
    <source>
        <dbReference type="SAM" id="MobiDB-lite"/>
    </source>
</evidence>
<feature type="domain" description="Protein kinase" evidence="2">
    <location>
        <begin position="17"/>
        <end position="282"/>
    </location>
</feature>
<accession>A0A5B8XMW7</accession>
<dbReference type="AlphaFoldDB" id="A0A5B8XMW7"/>
<name>A0A5B8XMW7_9DELT</name>
<evidence type="ECO:0000313" key="3">
    <source>
        <dbReference type="EMBL" id="QED27192.1"/>
    </source>
</evidence>
<sequence>MQPGSFLIDASRGERRFRVKSLLFEGASYQIALAEDTALDDKLVCVKTIAYDSKRLQDKAYVVQRRKALHQEMTFLTLSSHLLPEPLDWIQLEESETVLSREPVLVYEYMPGETLFEHVKEKHPTGMAPFRALRLIREVAGFLAEIHGEGWVFRNLDPRHIVISVDDIIHMVGASNAAKIGERPLHMQNKGEWAYIAPEIREELSGQFIKRQADLYSLAALFSFLVTGEEPRESVENPLTRAAYEKLAALDPQGLTLLIAKNMQPMAKNRQARIEKFLELSLPQTLPTPQSKDFGLMALPAPWTGAESPDSRAMKSTLSPGPLISVERQAQQQSKDQGQLEAAEPQGCRGILSRLFNRAR</sequence>
<dbReference type="EMBL" id="CP042467">
    <property type="protein sequence ID" value="QED27192.1"/>
    <property type="molecule type" value="Genomic_DNA"/>
</dbReference>